<comment type="caution">
    <text evidence="2">The sequence shown here is derived from an EMBL/GenBank/DDBJ whole genome shotgun (WGS) entry which is preliminary data.</text>
</comment>
<evidence type="ECO:0000313" key="3">
    <source>
        <dbReference type="Proteomes" id="UP000823388"/>
    </source>
</evidence>
<keyword evidence="3" id="KW-1185">Reference proteome</keyword>
<dbReference type="EMBL" id="CM029046">
    <property type="protein sequence ID" value="KAG2586894.1"/>
    <property type="molecule type" value="Genomic_DNA"/>
</dbReference>
<dbReference type="Proteomes" id="UP000823388">
    <property type="component" value="Chromosome 5N"/>
</dbReference>
<evidence type="ECO:0000256" key="1">
    <source>
        <dbReference type="SAM" id="MobiDB-lite"/>
    </source>
</evidence>
<sequence length="219" mass="24202">MARVFAYNPRKRGRGESSEPWRQLARTAPGTLLRVATSEWEGVSKCLKSTHRRLRGYSVADMLRERDAGNRPPTPRGRTVDASHRKVKRLVALHDAAGHVLALCATLLGLRPLRGRNTDAGARWRAWEERRAAAVGHAAEALRGLRSALTDLTATVRILHVVSGKPPGFRARAAWASEADRLVRRATDEVVAARHALQRMRRAVVLEFFDAWAVLGASG</sequence>
<organism evidence="2 3">
    <name type="scientific">Panicum virgatum</name>
    <name type="common">Blackwell switchgrass</name>
    <dbReference type="NCBI Taxonomy" id="38727"/>
    <lineage>
        <taxon>Eukaryota</taxon>
        <taxon>Viridiplantae</taxon>
        <taxon>Streptophyta</taxon>
        <taxon>Embryophyta</taxon>
        <taxon>Tracheophyta</taxon>
        <taxon>Spermatophyta</taxon>
        <taxon>Magnoliopsida</taxon>
        <taxon>Liliopsida</taxon>
        <taxon>Poales</taxon>
        <taxon>Poaceae</taxon>
        <taxon>PACMAD clade</taxon>
        <taxon>Panicoideae</taxon>
        <taxon>Panicodae</taxon>
        <taxon>Paniceae</taxon>
        <taxon>Panicinae</taxon>
        <taxon>Panicum</taxon>
        <taxon>Panicum sect. Hiantes</taxon>
    </lineage>
</organism>
<protein>
    <submittedName>
        <fullName evidence="2">Uncharacterized protein</fullName>
    </submittedName>
</protein>
<evidence type="ECO:0000313" key="2">
    <source>
        <dbReference type="EMBL" id="KAG2586894.1"/>
    </source>
</evidence>
<name>A0A8T0RN88_PANVG</name>
<feature type="region of interest" description="Disordered" evidence="1">
    <location>
        <begin position="1"/>
        <end position="21"/>
    </location>
</feature>
<proteinExistence type="predicted"/>
<dbReference type="AlphaFoldDB" id="A0A8T0RN88"/>
<accession>A0A8T0RN88</accession>
<reference evidence="2" key="1">
    <citation type="submission" date="2020-05" db="EMBL/GenBank/DDBJ databases">
        <title>WGS assembly of Panicum virgatum.</title>
        <authorList>
            <person name="Lovell J.T."/>
            <person name="Jenkins J."/>
            <person name="Shu S."/>
            <person name="Juenger T.E."/>
            <person name="Schmutz J."/>
        </authorList>
    </citation>
    <scope>NUCLEOTIDE SEQUENCE</scope>
    <source>
        <strain evidence="2">AP13</strain>
    </source>
</reference>
<gene>
    <name evidence="2" type="ORF">PVAP13_5NG091305</name>
</gene>